<accession>A0A7W8UA92</accession>
<name>A0A7W8UA92_9HYPH</name>
<dbReference type="GO" id="GO:0016020">
    <property type="term" value="C:membrane"/>
    <property type="evidence" value="ECO:0007669"/>
    <property type="project" value="UniProtKB-SubCell"/>
</dbReference>
<reference evidence="6 7" key="1">
    <citation type="submission" date="2020-08" db="EMBL/GenBank/DDBJ databases">
        <title>Genomic Encyclopedia of Type Strains, Phase IV (KMG-V): Genome sequencing to study the core and pangenomes of soil and plant-associated prokaryotes.</title>
        <authorList>
            <person name="Whitman W."/>
        </authorList>
    </citation>
    <scope>NUCLEOTIDE SEQUENCE [LARGE SCALE GENOMIC DNA]</scope>
    <source>
        <strain evidence="6 7">SEMIA 4084</strain>
    </source>
</reference>
<dbReference type="AlphaFoldDB" id="A0A7W8UA92"/>
<protein>
    <submittedName>
        <fullName evidence="6">ABC-type amino acid transport system permease subunit</fullName>
    </submittedName>
</protein>
<keyword evidence="2 5" id="KW-0812">Transmembrane</keyword>
<evidence type="ECO:0000313" key="7">
    <source>
        <dbReference type="Proteomes" id="UP000585507"/>
    </source>
</evidence>
<dbReference type="Proteomes" id="UP000585507">
    <property type="component" value="Unassembled WGS sequence"/>
</dbReference>
<proteinExistence type="predicted"/>
<evidence type="ECO:0000256" key="1">
    <source>
        <dbReference type="ARBA" id="ARBA00004141"/>
    </source>
</evidence>
<dbReference type="EMBL" id="JACHBK010000005">
    <property type="protein sequence ID" value="MBB5535676.1"/>
    <property type="molecule type" value="Genomic_DNA"/>
</dbReference>
<keyword evidence="4 5" id="KW-0472">Membrane</keyword>
<comment type="caution">
    <text evidence="6">The sequence shown here is derived from an EMBL/GenBank/DDBJ whole genome shotgun (WGS) entry which is preliminary data.</text>
</comment>
<evidence type="ECO:0000256" key="4">
    <source>
        <dbReference type="ARBA" id="ARBA00023136"/>
    </source>
</evidence>
<comment type="subcellular location">
    <subcellularLocation>
        <location evidence="1">Membrane</location>
        <topology evidence="1">Multi-pass membrane protein</topology>
    </subcellularLocation>
</comment>
<dbReference type="SUPFAM" id="SSF161098">
    <property type="entry name" value="MetI-like"/>
    <property type="match status" value="1"/>
</dbReference>
<gene>
    <name evidence="6" type="ORF">GGD55_002380</name>
</gene>
<evidence type="ECO:0000256" key="2">
    <source>
        <dbReference type="ARBA" id="ARBA00022692"/>
    </source>
</evidence>
<sequence length="93" mass="10417">MNYSFDFASVFRNFGPLWDGLWITVQLTIAANAIGLTLGFLLASLLVMSHWALIRLPIMLFVRRRSSRSSGSSIACPCCSTSSSVRSRWASWR</sequence>
<evidence type="ECO:0000256" key="5">
    <source>
        <dbReference type="SAM" id="Phobius"/>
    </source>
</evidence>
<organism evidence="6 7">
    <name type="scientific">Rhizobium giardinii</name>
    <dbReference type="NCBI Taxonomy" id="56731"/>
    <lineage>
        <taxon>Bacteria</taxon>
        <taxon>Pseudomonadati</taxon>
        <taxon>Pseudomonadota</taxon>
        <taxon>Alphaproteobacteria</taxon>
        <taxon>Hyphomicrobiales</taxon>
        <taxon>Rhizobiaceae</taxon>
        <taxon>Rhizobium/Agrobacterium group</taxon>
        <taxon>Rhizobium</taxon>
    </lineage>
</organism>
<dbReference type="InterPro" id="IPR035906">
    <property type="entry name" value="MetI-like_sf"/>
</dbReference>
<keyword evidence="3 5" id="KW-1133">Transmembrane helix</keyword>
<evidence type="ECO:0000256" key="3">
    <source>
        <dbReference type="ARBA" id="ARBA00022989"/>
    </source>
</evidence>
<feature type="transmembrane region" description="Helical" evidence="5">
    <location>
        <begin position="20"/>
        <end position="53"/>
    </location>
</feature>
<keyword evidence="7" id="KW-1185">Reference proteome</keyword>
<evidence type="ECO:0000313" key="6">
    <source>
        <dbReference type="EMBL" id="MBB5535676.1"/>
    </source>
</evidence>